<keyword evidence="9 12" id="KW-0675">Receptor</keyword>
<comment type="similarity">
    <text evidence="2 11">Belongs to the G-protein coupled receptor T2R family.</text>
</comment>
<feature type="transmembrane region" description="Helical" evidence="13">
    <location>
        <begin position="248"/>
        <end position="272"/>
    </location>
</feature>
<evidence type="ECO:0000256" key="12">
    <source>
        <dbReference type="RuleBase" id="RU004424"/>
    </source>
</evidence>
<evidence type="ECO:0000256" key="5">
    <source>
        <dbReference type="ARBA" id="ARBA00022692"/>
    </source>
</evidence>
<dbReference type="Proteomes" id="UP001501920">
    <property type="component" value="Chromosome 17"/>
</dbReference>
<evidence type="ECO:0000256" key="11">
    <source>
        <dbReference type="RuleBase" id="RU004423"/>
    </source>
</evidence>
<feature type="transmembrane region" description="Helical" evidence="13">
    <location>
        <begin position="46"/>
        <end position="69"/>
    </location>
</feature>
<sequence length="333" mass="37430">MLKHIAMLGMMCFFVMVCVGVVWNSFNLIMTIQKQLKTKSVQTMSLIIISISINNNTLVLSCFFMVVIISLNPLFICTTVAQPQYLTLLFLWMSSSCMSFWSMAWLSVFYCVKVVNFSTECLRALKRNISVITNTALMLSCVGSFILFFPFFTLHLPEAEPGATSGTSGVNNTSDPSYLTCSLPVFSPLIIADAYTVSFMSFLCPLPLAIMLPTSIRMVIYLCQHMLTLRKNQTQVQSLDSYLSVCKLNVSLAGVYLITLLIVALFFVLRLIGLNVSYLLIIFGFSFYCIMTAALLTASKTYLRRKFWSMCCCKKTQEETISEITQMTKTEVA</sequence>
<evidence type="ECO:0000256" key="4">
    <source>
        <dbReference type="ARBA" id="ARBA00022606"/>
    </source>
</evidence>
<reference evidence="14" key="2">
    <citation type="submission" date="2025-08" db="UniProtKB">
        <authorList>
            <consortium name="Ensembl"/>
        </authorList>
    </citation>
    <scope>IDENTIFICATION</scope>
</reference>
<feature type="transmembrane region" description="Helical" evidence="13">
    <location>
        <begin position="6"/>
        <end position="26"/>
    </location>
</feature>
<dbReference type="Gene3D" id="1.20.1070.10">
    <property type="entry name" value="Rhodopsin 7-helix transmembrane proteins"/>
    <property type="match status" value="1"/>
</dbReference>
<feature type="transmembrane region" description="Helical" evidence="13">
    <location>
        <begin position="89"/>
        <end position="110"/>
    </location>
</feature>
<comment type="subcellular location">
    <subcellularLocation>
        <location evidence="1 12">Membrane</location>
        <topology evidence="1 12">Multi-pass membrane protein</topology>
    </subcellularLocation>
</comment>
<dbReference type="PANTHER" id="PTHR11394:SF47">
    <property type="entry name" value="TASTE RECEPTOR TYPE 2 MEMBER 40"/>
    <property type="match status" value="1"/>
</dbReference>
<keyword evidence="6 13" id="KW-1133">Transmembrane helix</keyword>
<evidence type="ECO:0000256" key="8">
    <source>
        <dbReference type="ARBA" id="ARBA00023136"/>
    </source>
</evidence>
<evidence type="ECO:0000313" key="14">
    <source>
        <dbReference type="Ensembl" id="ENSPNAP00000076715.1"/>
    </source>
</evidence>
<evidence type="ECO:0000256" key="13">
    <source>
        <dbReference type="SAM" id="Phobius"/>
    </source>
</evidence>
<evidence type="ECO:0000256" key="6">
    <source>
        <dbReference type="ARBA" id="ARBA00022989"/>
    </source>
</evidence>
<feature type="transmembrane region" description="Helical" evidence="13">
    <location>
        <begin position="278"/>
        <end position="298"/>
    </location>
</feature>
<keyword evidence="4 12" id="KW-0716">Sensory transduction</keyword>
<keyword evidence="5 12" id="KW-0812">Transmembrane</keyword>
<accession>A0AAR2LJH9</accession>
<evidence type="ECO:0000256" key="9">
    <source>
        <dbReference type="ARBA" id="ARBA00023170"/>
    </source>
</evidence>
<dbReference type="GO" id="GO:0033038">
    <property type="term" value="F:bitter taste receptor activity"/>
    <property type="evidence" value="ECO:0007669"/>
    <property type="project" value="InterPro"/>
</dbReference>
<feature type="transmembrane region" description="Helical" evidence="13">
    <location>
        <begin position="206"/>
        <end position="227"/>
    </location>
</feature>
<keyword evidence="7 12" id="KW-0297">G-protein coupled receptor</keyword>
<evidence type="ECO:0000256" key="1">
    <source>
        <dbReference type="ARBA" id="ARBA00004141"/>
    </source>
</evidence>
<dbReference type="InterPro" id="IPR007960">
    <property type="entry name" value="TAS2R"/>
</dbReference>
<dbReference type="Pfam" id="PF05296">
    <property type="entry name" value="TAS2R"/>
    <property type="match status" value="1"/>
</dbReference>
<dbReference type="GO" id="GO:0016020">
    <property type="term" value="C:membrane"/>
    <property type="evidence" value="ECO:0007669"/>
    <property type="project" value="UniProtKB-SubCell"/>
</dbReference>
<organism evidence="14 15">
    <name type="scientific">Pygocentrus nattereri</name>
    <name type="common">Red-bellied piranha</name>
    <dbReference type="NCBI Taxonomy" id="42514"/>
    <lineage>
        <taxon>Eukaryota</taxon>
        <taxon>Metazoa</taxon>
        <taxon>Chordata</taxon>
        <taxon>Craniata</taxon>
        <taxon>Vertebrata</taxon>
        <taxon>Euteleostomi</taxon>
        <taxon>Actinopterygii</taxon>
        <taxon>Neopterygii</taxon>
        <taxon>Teleostei</taxon>
        <taxon>Ostariophysi</taxon>
        <taxon>Characiformes</taxon>
        <taxon>Characoidei</taxon>
        <taxon>Pygocentrus</taxon>
    </lineage>
</organism>
<evidence type="ECO:0000313" key="15">
    <source>
        <dbReference type="Proteomes" id="UP001501920"/>
    </source>
</evidence>
<proteinExistence type="inferred from homology"/>
<keyword evidence="8 12" id="KW-0472">Membrane</keyword>
<dbReference type="Ensembl" id="ENSPNAT00000059310.1">
    <property type="protein sequence ID" value="ENSPNAP00000076715.1"/>
    <property type="gene ID" value="ENSPNAG00000031863.1"/>
</dbReference>
<keyword evidence="3 12" id="KW-0919">Taste</keyword>
<keyword evidence="15" id="KW-1185">Reference proteome</keyword>
<evidence type="ECO:0000256" key="2">
    <source>
        <dbReference type="ARBA" id="ARBA00007376"/>
    </source>
</evidence>
<evidence type="ECO:0000256" key="10">
    <source>
        <dbReference type="ARBA" id="ARBA00023224"/>
    </source>
</evidence>
<reference evidence="14" key="3">
    <citation type="submission" date="2025-09" db="UniProtKB">
        <authorList>
            <consortium name="Ensembl"/>
        </authorList>
    </citation>
    <scope>IDENTIFICATION</scope>
</reference>
<dbReference type="AlphaFoldDB" id="A0AAR2LJH9"/>
<reference evidence="14 15" key="1">
    <citation type="submission" date="2020-10" db="EMBL/GenBank/DDBJ databases">
        <title>Pygocentrus nattereri (red-bellied piranha) genome, fPygNat1, primary haplotype.</title>
        <authorList>
            <person name="Myers G."/>
            <person name="Meyer A."/>
            <person name="Karagic N."/>
            <person name="Pippel M."/>
            <person name="Winkler S."/>
            <person name="Tracey A."/>
            <person name="Wood J."/>
            <person name="Formenti G."/>
            <person name="Howe K."/>
            <person name="Fedrigo O."/>
            <person name="Jarvis E.D."/>
        </authorList>
    </citation>
    <scope>NUCLEOTIDE SEQUENCE [LARGE SCALE GENOMIC DNA]</scope>
</reference>
<feature type="transmembrane region" description="Helical" evidence="13">
    <location>
        <begin position="131"/>
        <end position="152"/>
    </location>
</feature>
<name>A0AAR2LJH9_PYGNA</name>
<evidence type="ECO:0000256" key="7">
    <source>
        <dbReference type="ARBA" id="ARBA00023040"/>
    </source>
</evidence>
<evidence type="ECO:0000256" key="3">
    <source>
        <dbReference type="ARBA" id="ARBA00022480"/>
    </source>
</evidence>
<protein>
    <recommendedName>
        <fullName evidence="12">Taste receptor type 2</fullName>
    </recommendedName>
</protein>
<dbReference type="SUPFAM" id="SSF81321">
    <property type="entry name" value="Family A G protein-coupled receptor-like"/>
    <property type="match status" value="1"/>
</dbReference>
<keyword evidence="10 12" id="KW-0807">Transducer</keyword>
<dbReference type="GeneTree" id="ENSGT01150000286961"/>
<dbReference type="GO" id="GO:0004930">
    <property type="term" value="F:G protein-coupled receptor activity"/>
    <property type="evidence" value="ECO:0007669"/>
    <property type="project" value="UniProtKB-KW"/>
</dbReference>
<dbReference type="PANTHER" id="PTHR11394">
    <property type="entry name" value="TASTE RECEPTOR TYPE 2"/>
    <property type="match status" value="1"/>
</dbReference>